<dbReference type="Pfam" id="PF03706">
    <property type="entry name" value="LPG_synthase_TM"/>
    <property type="match status" value="1"/>
</dbReference>
<feature type="transmembrane region" description="Helical" evidence="6">
    <location>
        <begin position="221"/>
        <end position="244"/>
    </location>
</feature>
<dbReference type="EMBL" id="AAWS01000031">
    <property type="protein sequence ID" value="EAY26677.1"/>
    <property type="molecule type" value="Genomic_DNA"/>
</dbReference>
<evidence type="ECO:0000256" key="1">
    <source>
        <dbReference type="ARBA" id="ARBA00004651"/>
    </source>
</evidence>
<keyword evidence="3 6" id="KW-0812">Transmembrane</keyword>
<evidence type="ECO:0000313" key="8">
    <source>
        <dbReference type="Proteomes" id="UP000004095"/>
    </source>
</evidence>
<dbReference type="Proteomes" id="UP000004095">
    <property type="component" value="Unassembled WGS sequence"/>
</dbReference>
<keyword evidence="5 6" id="KW-0472">Membrane</keyword>
<dbReference type="InterPro" id="IPR022791">
    <property type="entry name" value="L-PG_synthase/AglD"/>
</dbReference>
<feature type="transmembrane region" description="Helical" evidence="6">
    <location>
        <begin position="168"/>
        <end position="192"/>
    </location>
</feature>
<protein>
    <submittedName>
        <fullName evidence="7">Membrane protein, putative</fullName>
    </submittedName>
</protein>
<evidence type="ECO:0000256" key="5">
    <source>
        <dbReference type="ARBA" id="ARBA00023136"/>
    </source>
</evidence>
<gene>
    <name evidence="7" type="ORF">M23134_02928</name>
</gene>
<feature type="transmembrane region" description="Helical" evidence="6">
    <location>
        <begin position="306"/>
        <end position="327"/>
    </location>
</feature>
<proteinExistence type="predicted"/>
<feature type="transmembrane region" description="Helical" evidence="6">
    <location>
        <begin position="278"/>
        <end position="300"/>
    </location>
</feature>
<evidence type="ECO:0000256" key="3">
    <source>
        <dbReference type="ARBA" id="ARBA00022692"/>
    </source>
</evidence>
<dbReference type="eggNOG" id="COG0392">
    <property type="taxonomic scope" value="Bacteria"/>
</dbReference>
<reference evidence="7 8" key="1">
    <citation type="submission" date="2007-01" db="EMBL/GenBank/DDBJ databases">
        <authorList>
            <person name="Haygood M."/>
            <person name="Podell S."/>
            <person name="Anderson C."/>
            <person name="Hopkinson B."/>
            <person name="Roe K."/>
            <person name="Barbeau K."/>
            <person name="Gaasterland T."/>
            <person name="Ferriera S."/>
            <person name="Johnson J."/>
            <person name="Kravitz S."/>
            <person name="Beeson K."/>
            <person name="Sutton G."/>
            <person name="Rogers Y.-H."/>
            <person name="Friedman R."/>
            <person name="Frazier M."/>
            <person name="Venter J.C."/>
        </authorList>
    </citation>
    <scope>NUCLEOTIDE SEQUENCE [LARGE SCALE GENOMIC DNA]</scope>
    <source>
        <strain evidence="7 8">ATCC 23134</strain>
    </source>
</reference>
<comment type="caution">
    <text evidence="7">The sequence shown here is derived from an EMBL/GenBank/DDBJ whole genome shotgun (WGS) entry which is preliminary data.</text>
</comment>
<feature type="transmembrane region" description="Helical" evidence="6">
    <location>
        <begin position="129"/>
        <end position="148"/>
    </location>
</feature>
<sequence length="333" mass="37919">MKKTLFNIFFLVLGVALLWLAFKEQNFTLIAQELRKVNYSWSIPVLGVSLLGQASRAMRWKLLLDPLKIDQNKPVSVVNVWWALMFGYFVNLGVPRLGEVSRCVAVRRSENIGFEATVGTVVAERAIDVFCLFLLVVFTFFFQFDIAADFLRQYIFAPLEQSLRQKQNVLYILAAAGGCFLLLLGLLWRVLIKRRWFLKIRKFMVEVLKGLMSIRYMRRPWAFLGHTLFIWFCYFLMTYCWFFSMPATQSLGIQGGLFLLVLGSIGKSVPIQGGGMGAYHFLVTKGLSLSPFLIAATPALTLATVIHLTQVLFSLLVGAIAAVVVLYQNRWQR</sequence>
<keyword evidence="2" id="KW-1003">Cell membrane</keyword>
<dbReference type="PANTHER" id="PTHR39087:SF2">
    <property type="entry name" value="UPF0104 MEMBRANE PROTEIN MJ1595"/>
    <property type="match status" value="1"/>
</dbReference>
<keyword evidence="4 6" id="KW-1133">Transmembrane helix</keyword>
<organism evidence="7 8">
    <name type="scientific">Microscilla marina ATCC 23134</name>
    <dbReference type="NCBI Taxonomy" id="313606"/>
    <lineage>
        <taxon>Bacteria</taxon>
        <taxon>Pseudomonadati</taxon>
        <taxon>Bacteroidota</taxon>
        <taxon>Cytophagia</taxon>
        <taxon>Cytophagales</taxon>
        <taxon>Microscillaceae</taxon>
        <taxon>Microscilla</taxon>
    </lineage>
</organism>
<evidence type="ECO:0000256" key="2">
    <source>
        <dbReference type="ARBA" id="ARBA00022475"/>
    </source>
</evidence>
<evidence type="ECO:0000256" key="4">
    <source>
        <dbReference type="ARBA" id="ARBA00022989"/>
    </source>
</evidence>
<dbReference type="PANTHER" id="PTHR39087">
    <property type="entry name" value="UPF0104 MEMBRANE PROTEIN MJ1595"/>
    <property type="match status" value="1"/>
</dbReference>
<feature type="transmembrane region" description="Helical" evidence="6">
    <location>
        <begin position="250"/>
        <end position="266"/>
    </location>
</feature>
<dbReference type="AlphaFoldDB" id="A1ZSC9"/>
<name>A1ZSC9_MICM2</name>
<accession>A1ZSC9</accession>
<comment type="subcellular location">
    <subcellularLocation>
        <location evidence="1">Cell membrane</location>
        <topology evidence="1">Multi-pass membrane protein</topology>
    </subcellularLocation>
</comment>
<evidence type="ECO:0000256" key="6">
    <source>
        <dbReference type="SAM" id="Phobius"/>
    </source>
</evidence>
<dbReference type="OrthoDB" id="9812094at2"/>
<dbReference type="GO" id="GO:0005886">
    <property type="term" value="C:plasma membrane"/>
    <property type="evidence" value="ECO:0007669"/>
    <property type="project" value="UniProtKB-SubCell"/>
</dbReference>
<keyword evidence="8" id="KW-1185">Reference proteome</keyword>
<evidence type="ECO:0000313" key="7">
    <source>
        <dbReference type="EMBL" id="EAY26677.1"/>
    </source>
</evidence>
<dbReference type="RefSeq" id="WP_002700420.1">
    <property type="nucleotide sequence ID" value="NZ_AAWS01000031.1"/>
</dbReference>